<gene>
    <name evidence="4" type="ORF">tinsulaeT_11000</name>
</gene>
<protein>
    <submittedName>
        <fullName evidence="4">ABC transporter substrate-binding protein</fullName>
    </submittedName>
</protein>
<dbReference type="SMART" id="SM00062">
    <property type="entry name" value="PBPb"/>
    <property type="match status" value="1"/>
</dbReference>
<accession>A0ABQ6GP37</accession>
<dbReference type="PANTHER" id="PTHR35936:SF25">
    <property type="entry name" value="ABC TRANSPORTER SUBSTRATE-BINDING PROTEIN"/>
    <property type="match status" value="1"/>
</dbReference>
<proteinExistence type="inferred from homology"/>
<evidence type="ECO:0000313" key="4">
    <source>
        <dbReference type="EMBL" id="GLX77760.1"/>
    </source>
</evidence>
<keyword evidence="5" id="KW-1185">Reference proteome</keyword>
<dbReference type="SUPFAM" id="SSF53850">
    <property type="entry name" value="Periplasmic binding protein-like II"/>
    <property type="match status" value="1"/>
</dbReference>
<evidence type="ECO:0000256" key="2">
    <source>
        <dbReference type="ARBA" id="ARBA00022729"/>
    </source>
</evidence>
<name>A0ABQ6GP37_9GAMM</name>
<evidence type="ECO:0000313" key="5">
    <source>
        <dbReference type="Proteomes" id="UP001157186"/>
    </source>
</evidence>
<organism evidence="4 5">
    <name type="scientific">Thalassotalea insulae</name>
    <dbReference type="NCBI Taxonomy" id="2056778"/>
    <lineage>
        <taxon>Bacteria</taxon>
        <taxon>Pseudomonadati</taxon>
        <taxon>Pseudomonadota</taxon>
        <taxon>Gammaproteobacteria</taxon>
        <taxon>Alteromonadales</taxon>
        <taxon>Colwelliaceae</taxon>
        <taxon>Thalassotalea</taxon>
    </lineage>
</organism>
<comment type="similarity">
    <text evidence="1">Belongs to the bacterial solute-binding protein 3 family.</text>
</comment>
<sequence length="235" mass="27391">MYSSKSYAFLPIKVGVYIEPPYVNYVNNEFVGINIDIIKSFAQRLNTELIYTPCPFIRCILLVKEGQIDVVVGIQKSPERAKYMQFLAQPFSIQYYPLNFYLLQDSQLTINNYNDLKKLRIGTIRGALYFDTFDQDNALIKMPVTTYEQLIQLLLKGRIDTFPEREESITPWLSPDNTKQQLKAASFHFQKAVGSYFAISKKSQLVDQLQRLNDIQQLLITSGKIDEIYEKWREK</sequence>
<feature type="domain" description="Solute-binding protein family 3/N-terminal" evidence="3">
    <location>
        <begin position="11"/>
        <end position="235"/>
    </location>
</feature>
<dbReference type="EMBL" id="BSST01000001">
    <property type="protein sequence ID" value="GLX77760.1"/>
    <property type="molecule type" value="Genomic_DNA"/>
</dbReference>
<dbReference type="Pfam" id="PF00497">
    <property type="entry name" value="SBP_bac_3"/>
    <property type="match status" value="1"/>
</dbReference>
<dbReference type="Proteomes" id="UP001157186">
    <property type="component" value="Unassembled WGS sequence"/>
</dbReference>
<dbReference type="Gene3D" id="3.40.190.10">
    <property type="entry name" value="Periplasmic binding protein-like II"/>
    <property type="match status" value="2"/>
</dbReference>
<dbReference type="PANTHER" id="PTHR35936">
    <property type="entry name" value="MEMBRANE-BOUND LYTIC MUREIN TRANSGLYCOSYLASE F"/>
    <property type="match status" value="1"/>
</dbReference>
<dbReference type="InterPro" id="IPR001638">
    <property type="entry name" value="Solute-binding_3/MltF_N"/>
</dbReference>
<evidence type="ECO:0000259" key="3">
    <source>
        <dbReference type="SMART" id="SM00062"/>
    </source>
</evidence>
<comment type="caution">
    <text evidence="4">The sequence shown here is derived from an EMBL/GenBank/DDBJ whole genome shotgun (WGS) entry which is preliminary data.</text>
</comment>
<evidence type="ECO:0000256" key="1">
    <source>
        <dbReference type="ARBA" id="ARBA00010333"/>
    </source>
</evidence>
<reference evidence="4 5" key="1">
    <citation type="submission" date="2023-03" db="EMBL/GenBank/DDBJ databases">
        <title>Draft genome sequence of Thalassotalea insulae KCTC 62186T.</title>
        <authorList>
            <person name="Sawabe T."/>
        </authorList>
    </citation>
    <scope>NUCLEOTIDE SEQUENCE [LARGE SCALE GENOMIC DNA]</scope>
    <source>
        <strain evidence="4 5">KCTC 62186</strain>
    </source>
</reference>
<keyword evidence="2" id="KW-0732">Signal</keyword>